<dbReference type="PANTHER" id="PTHR11777">
    <property type="entry name" value="ALANYL-TRNA SYNTHETASE"/>
    <property type="match status" value="1"/>
</dbReference>
<keyword evidence="5" id="KW-0547">Nucleotide-binding</keyword>
<comment type="similarity">
    <text evidence="1">Belongs to the class-II aminoacyl-tRNA synthetase family.</text>
</comment>
<dbReference type="Proteomes" id="UP001519460">
    <property type="component" value="Unassembled WGS sequence"/>
</dbReference>
<evidence type="ECO:0000256" key="8">
    <source>
        <dbReference type="ARBA" id="ARBA00022917"/>
    </source>
</evidence>
<gene>
    <name evidence="11" type="ORF">BaRGS_00011030</name>
</gene>
<evidence type="ECO:0000256" key="5">
    <source>
        <dbReference type="ARBA" id="ARBA00022741"/>
    </source>
</evidence>
<dbReference type="EC" id="6.1.1.7" evidence="2"/>
<dbReference type="InterPro" id="IPR050058">
    <property type="entry name" value="Ala-tRNA_ligase"/>
</dbReference>
<dbReference type="AlphaFoldDB" id="A0ABD0LE68"/>
<dbReference type="SUPFAM" id="SSF50447">
    <property type="entry name" value="Translation proteins"/>
    <property type="match status" value="1"/>
</dbReference>
<keyword evidence="8" id="KW-0648">Protein biosynthesis</keyword>
<evidence type="ECO:0000259" key="10">
    <source>
        <dbReference type="PROSITE" id="PS50860"/>
    </source>
</evidence>
<dbReference type="Gene3D" id="2.40.30.130">
    <property type="match status" value="1"/>
</dbReference>
<dbReference type="SUPFAM" id="SSF101353">
    <property type="entry name" value="Putative anticodon-binding domain of alanyl-tRNA synthetase (AlaRS)"/>
    <property type="match status" value="1"/>
</dbReference>
<organism evidence="11 12">
    <name type="scientific">Batillaria attramentaria</name>
    <dbReference type="NCBI Taxonomy" id="370345"/>
    <lineage>
        <taxon>Eukaryota</taxon>
        <taxon>Metazoa</taxon>
        <taxon>Spiralia</taxon>
        <taxon>Lophotrochozoa</taxon>
        <taxon>Mollusca</taxon>
        <taxon>Gastropoda</taxon>
        <taxon>Caenogastropoda</taxon>
        <taxon>Sorbeoconcha</taxon>
        <taxon>Cerithioidea</taxon>
        <taxon>Batillariidae</taxon>
        <taxon>Batillaria</taxon>
    </lineage>
</organism>
<evidence type="ECO:0000256" key="9">
    <source>
        <dbReference type="ARBA" id="ARBA00023146"/>
    </source>
</evidence>
<feature type="domain" description="Alanyl-transfer RNA synthetases family profile" evidence="10">
    <location>
        <begin position="1"/>
        <end position="276"/>
    </location>
</feature>
<dbReference type="Pfam" id="PF01411">
    <property type="entry name" value="tRNA-synt_2c"/>
    <property type="match status" value="2"/>
</dbReference>
<dbReference type="GO" id="GO:0006412">
    <property type="term" value="P:translation"/>
    <property type="evidence" value="ECO:0007669"/>
    <property type="project" value="UniProtKB-KW"/>
</dbReference>
<evidence type="ECO:0000313" key="12">
    <source>
        <dbReference type="Proteomes" id="UP001519460"/>
    </source>
</evidence>
<sequence length="276" mass="30973">MDDPDVLEIWNLVFIQFNRDTDGSLKSLPKKHVDCGMGLERLVSVIQRKRSNYDTDLFVPLFEAIQKAADSPPYQGRVGKEDVDGIDMAYRVLADHARTLTIALSDGGRPDNAGRGYVLRRILRRAVRYATEKLNFKPGMFANLVDTVVLLLGDAFPEVKKDPESVKEIINEEEAQFLKTLSRGHRLLERNINKLGTSTVLPGDVAWRLYDTYGFPVDLTLLMSEEKGLTIDMEAFEKAKQHSLECGVLLDRTSFYAEQGGQIYDEGFLVQGGRGG</sequence>
<keyword evidence="7" id="KW-0694">RNA-binding</keyword>
<dbReference type="GO" id="GO:0000049">
    <property type="term" value="F:tRNA binding"/>
    <property type="evidence" value="ECO:0007669"/>
    <property type="project" value="UniProtKB-KW"/>
</dbReference>
<evidence type="ECO:0000256" key="4">
    <source>
        <dbReference type="ARBA" id="ARBA00022598"/>
    </source>
</evidence>
<dbReference type="GO" id="GO:0004813">
    <property type="term" value="F:alanine-tRNA ligase activity"/>
    <property type="evidence" value="ECO:0007669"/>
    <property type="project" value="UniProtKB-EC"/>
</dbReference>
<keyword evidence="4" id="KW-0436">Ligase</keyword>
<proteinExistence type="inferred from homology"/>
<keyword evidence="9" id="KW-0030">Aminoacyl-tRNA synthetase</keyword>
<dbReference type="SUPFAM" id="SSF55681">
    <property type="entry name" value="Class II aaRS and biotin synthetases"/>
    <property type="match status" value="1"/>
</dbReference>
<dbReference type="Gene3D" id="3.30.930.10">
    <property type="entry name" value="Bira Bifunctional Protein, Domain 2"/>
    <property type="match status" value="1"/>
</dbReference>
<dbReference type="InterPro" id="IPR018164">
    <property type="entry name" value="Ala-tRNA-synth_IIc_N"/>
</dbReference>
<dbReference type="EMBL" id="JACVVK020000056">
    <property type="protein sequence ID" value="KAK7497635.1"/>
    <property type="molecule type" value="Genomic_DNA"/>
</dbReference>
<comment type="caution">
    <text evidence="11">The sequence shown here is derived from an EMBL/GenBank/DDBJ whole genome shotgun (WGS) entry which is preliminary data.</text>
</comment>
<dbReference type="PANTHER" id="PTHR11777:SF9">
    <property type="entry name" value="ALANINE--TRNA LIGASE, CYTOPLASMIC"/>
    <property type="match status" value="1"/>
</dbReference>
<dbReference type="GO" id="GO:0005524">
    <property type="term" value="F:ATP binding"/>
    <property type="evidence" value="ECO:0007669"/>
    <property type="project" value="UniProtKB-KW"/>
</dbReference>
<evidence type="ECO:0000256" key="3">
    <source>
        <dbReference type="ARBA" id="ARBA00022555"/>
    </source>
</evidence>
<name>A0ABD0LE68_9CAEN</name>
<dbReference type="InterPro" id="IPR018165">
    <property type="entry name" value="Ala-tRNA-synth_IIc_core"/>
</dbReference>
<dbReference type="InterPro" id="IPR009000">
    <property type="entry name" value="Transl_B-barrel_sf"/>
</dbReference>
<evidence type="ECO:0000313" key="11">
    <source>
        <dbReference type="EMBL" id="KAK7497635.1"/>
    </source>
</evidence>
<reference evidence="11 12" key="1">
    <citation type="journal article" date="2023" name="Sci. Data">
        <title>Genome assembly of the Korean intertidal mud-creeper Batillaria attramentaria.</title>
        <authorList>
            <person name="Patra A.K."/>
            <person name="Ho P.T."/>
            <person name="Jun S."/>
            <person name="Lee S.J."/>
            <person name="Kim Y."/>
            <person name="Won Y.J."/>
        </authorList>
    </citation>
    <scope>NUCLEOTIDE SEQUENCE [LARGE SCALE GENOMIC DNA]</scope>
    <source>
        <strain evidence="11">Wonlab-2016</strain>
    </source>
</reference>
<dbReference type="InterPro" id="IPR002318">
    <property type="entry name" value="Ala-tRNA-lgiase_IIc"/>
</dbReference>
<keyword evidence="3" id="KW-0820">tRNA-binding</keyword>
<dbReference type="InterPro" id="IPR018162">
    <property type="entry name" value="Ala-tRNA-ligase_IIc_anticod-bd"/>
</dbReference>
<protein>
    <recommendedName>
        <fullName evidence="2">alanine--tRNA ligase</fullName>
        <ecNumber evidence="2">6.1.1.7</ecNumber>
    </recommendedName>
</protein>
<keyword evidence="6" id="KW-0067">ATP-binding</keyword>
<dbReference type="InterPro" id="IPR045864">
    <property type="entry name" value="aa-tRNA-synth_II/BPL/LPL"/>
</dbReference>
<accession>A0ABD0LE68</accession>
<dbReference type="PRINTS" id="PR00980">
    <property type="entry name" value="TRNASYNTHALA"/>
</dbReference>
<dbReference type="PROSITE" id="PS50860">
    <property type="entry name" value="AA_TRNA_LIGASE_II_ALA"/>
    <property type="match status" value="1"/>
</dbReference>
<evidence type="ECO:0000256" key="6">
    <source>
        <dbReference type="ARBA" id="ARBA00022840"/>
    </source>
</evidence>
<evidence type="ECO:0000256" key="1">
    <source>
        <dbReference type="ARBA" id="ARBA00008226"/>
    </source>
</evidence>
<evidence type="ECO:0000256" key="7">
    <source>
        <dbReference type="ARBA" id="ARBA00022884"/>
    </source>
</evidence>
<keyword evidence="12" id="KW-1185">Reference proteome</keyword>
<evidence type="ECO:0000256" key="2">
    <source>
        <dbReference type="ARBA" id="ARBA00013168"/>
    </source>
</evidence>